<evidence type="ECO:0000313" key="2">
    <source>
        <dbReference type="Proteomes" id="UP000763505"/>
    </source>
</evidence>
<proteinExistence type="predicted"/>
<dbReference type="AlphaFoldDB" id="A0A921JCA5"/>
<organism evidence="1 2">
    <name type="scientific">Aliicoccus persicus</name>
    <dbReference type="NCBI Taxonomy" id="930138"/>
    <lineage>
        <taxon>Bacteria</taxon>
        <taxon>Bacillati</taxon>
        <taxon>Bacillota</taxon>
        <taxon>Bacilli</taxon>
        <taxon>Bacillales</taxon>
        <taxon>Staphylococcaceae</taxon>
        <taxon>Aliicoccus</taxon>
    </lineage>
</organism>
<feature type="non-terminal residue" evidence="1">
    <location>
        <position position="1"/>
    </location>
</feature>
<gene>
    <name evidence="1" type="ORF">K8V35_06175</name>
</gene>
<evidence type="ECO:0008006" key="3">
    <source>
        <dbReference type="Google" id="ProtNLM"/>
    </source>
</evidence>
<comment type="caution">
    <text evidence="1">The sequence shown here is derived from an EMBL/GenBank/DDBJ whole genome shotgun (WGS) entry which is preliminary data.</text>
</comment>
<protein>
    <recommendedName>
        <fullName evidence="3">NlpC/P60 domain-containing protein</fullName>
    </recommendedName>
</protein>
<sequence length="270" mass="32148">EKDLFFLPEDGLSEIDLSGVIIMPTDEFFNHSTYKQINYVNSYLYWNIKNAHYVIIAEKNWIERISAEERKLIFSYQINSKRGLVVPITFVDEIDKIPSDYIINQNIIIQSAMWEKLERSVKEQLLSKMVFEWWDDGDCKPLPNSMYSFLNPYANTFSNKQGANCLAAVLFAISGGKQEWFIHEWIYQKSFIETLKQYKYYEFTGDCIKKDDVVVWQDKNQVIQHAAYYIGDGLFFNKDGQTIFNPWKIIKEEHLYKYWEHLTPIIYRIK</sequence>
<evidence type="ECO:0000313" key="1">
    <source>
        <dbReference type="EMBL" id="HJE19920.1"/>
    </source>
</evidence>
<name>A0A921JCA5_9STAP</name>
<reference evidence="1" key="2">
    <citation type="submission" date="2021-09" db="EMBL/GenBank/DDBJ databases">
        <authorList>
            <person name="Gilroy R."/>
        </authorList>
    </citation>
    <scope>NUCLEOTIDE SEQUENCE</scope>
    <source>
        <strain evidence="1">6019</strain>
    </source>
</reference>
<reference evidence="1" key="1">
    <citation type="journal article" date="2021" name="PeerJ">
        <title>Extensive microbial diversity within the chicken gut microbiome revealed by metagenomics and culture.</title>
        <authorList>
            <person name="Gilroy R."/>
            <person name="Ravi A."/>
            <person name="Getino M."/>
            <person name="Pursley I."/>
            <person name="Horton D.L."/>
            <person name="Alikhan N.F."/>
            <person name="Baker D."/>
            <person name="Gharbi K."/>
            <person name="Hall N."/>
            <person name="Watson M."/>
            <person name="Adriaenssens E.M."/>
            <person name="Foster-Nyarko E."/>
            <person name="Jarju S."/>
            <person name="Secka A."/>
            <person name="Antonio M."/>
            <person name="Oren A."/>
            <person name="Chaudhuri R.R."/>
            <person name="La Ragione R."/>
            <person name="Hildebrand F."/>
            <person name="Pallen M.J."/>
        </authorList>
    </citation>
    <scope>NUCLEOTIDE SEQUENCE</scope>
    <source>
        <strain evidence="1">6019</strain>
    </source>
</reference>
<dbReference type="EMBL" id="DYYI01000070">
    <property type="protein sequence ID" value="HJE19920.1"/>
    <property type="molecule type" value="Genomic_DNA"/>
</dbReference>
<dbReference type="Proteomes" id="UP000763505">
    <property type="component" value="Unassembled WGS sequence"/>
</dbReference>
<accession>A0A921JCA5</accession>